<feature type="compositionally biased region" description="Basic and acidic residues" evidence="1">
    <location>
        <begin position="178"/>
        <end position="189"/>
    </location>
</feature>
<accession>A0A066VUJ4</accession>
<sequence length="189" mass="20575">MFGTIAAQVDRVGSVAVRNGSGTTETSAGPLPAAQTSFDIRIAQRTKGGRPKRRCSDTDHDAAVSSRSGATVAAAARSSEHSRKSRSAPAAAQYRFCRLTRRSVRWHTAMASAGNRRVEDAVGPIAAVFALSSVMMQAAYKLSEHADICDRLDRDGRLALPRHLRQRARCTSKTQRVRSFDSRRSMSTR</sequence>
<feature type="region of interest" description="Disordered" evidence="1">
    <location>
        <begin position="45"/>
        <end position="87"/>
    </location>
</feature>
<dbReference type="GeneID" id="25261561"/>
<gene>
    <name evidence="2" type="ORF">K437DRAFT_143361</name>
</gene>
<dbReference type="AlphaFoldDB" id="A0A066VUJ4"/>
<feature type="region of interest" description="Disordered" evidence="1">
    <location>
        <begin position="167"/>
        <end position="189"/>
    </location>
</feature>
<reference evidence="2 3" key="1">
    <citation type="submission" date="2014-05" db="EMBL/GenBank/DDBJ databases">
        <title>Draft genome sequence of a rare smut relative, Tilletiaria anomala UBC 951.</title>
        <authorList>
            <consortium name="DOE Joint Genome Institute"/>
            <person name="Toome M."/>
            <person name="Kuo A."/>
            <person name="Henrissat B."/>
            <person name="Lipzen A."/>
            <person name="Tritt A."/>
            <person name="Yoshinaga Y."/>
            <person name="Zane M."/>
            <person name="Barry K."/>
            <person name="Grigoriev I.V."/>
            <person name="Spatafora J.W."/>
            <person name="Aimea M.C."/>
        </authorList>
    </citation>
    <scope>NUCLEOTIDE SEQUENCE [LARGE SCALE GENOMIC DNA]</scope>
    <source>
        <strain evidence="2 3">UBC 951</strain>
    </source>
</reference>
<evidence type="ECO:0000313" key="2">
    <source>
        <dbReference type="EMBL" id="KDN43938.1"/>
    </source>
</evidence>
<dbReference type="RefSeq" id="XP_013242559.1">
    <property type="nucleotide sequence ID" value="XM_013387105.1"/>
</dbReference>
<dbReference type="Proteomes" id="UP000027361">
    <property type="component" value="Unassembled WGS sequence"/>
</dbReference>
<dbReference type="InParanoid" id="A0A066VUJ4"/>
<proteinExistence type="predicted"/>
<name>A0A066VUJ4_TILAU</name>
<organism evidence="2 3">
    <name type="scientific">Tilletiaria anomala (strain ATCC 24038 / CBS 436.72 / UBC 951)</name>
    <dbReference type="NCBI Taxonomy" id="1037660"/>
    <lineage>
        <taxon>Eukaryota</taxon>
        <taxon>Fungi</taxon>
        <taxon>Dikarya</taxon>
        <taxon>Basidiomycota</taxon>
        <taxon>Ustilaginomycotina</taxon>
        <taxon>Exobasidiomycetes</taxon>
        <taxon>Georgefischeriales</taxon>
        <taxon>Tilletiariaceae</taxon>
        <taxon>Tilletiaria</taxon>
    </lineage>
</organism>
<evidence type="ECO:0000313" key="3">
    <source>
        <dbReference type="Proteomes" id="UP000027361"/>
    </source>
</evidence>
<evidence type="ECO:0000256" key="1">
    <source>
        <dbReference type="SAM" id="MobiDB-lite"/>
    </source>
</evidence>
<dbReference type="HOGENOM" id="CLU_1435361_0_0_1"/>
<keyword evidence="3" id="KW-1185">Reference proteome</keyword>
<dbReference type="EMBL" id="JMSN01000056">
    <property type="protein sequence ID" value="KDN43938.1"/>
    <property type="molecule type" value="Genomic_DNA"/>
</dbReference>
<protein>
    <submittedName>
        <fullName evidence="2">Uncharacterized protein</fullName>
    </submittedName>
</protein>
<comment type="caution">
    <text evidence="2">The sequence shown here is derived from an EMBL/GenBank/DDBJ whole genome shotgun (WGS) entry which is preliminary data.</text>
</comment>